<proteinExistence type="predicted"/>
<sequence length="288" mass="32284">MPDIWAFMRAVRNSDLSHPVKHVLLTLASLADPATGVIPERFTPSLTDLSRMTSLGRSTVAESLKAVDVENSENGEGWVKRVQPSMKDARMNKAKTQYALLVPASAQGGLVQDVDQPEPPKVDTGASPGDGLVQEPDGASPGAGHEVHDPTTEETKPPSSSAKPRKEKKDGEFREDADRICRYLAEWVVRNGSKRPTITDKWRTDARLMIDADKRSLEQIRAVIAWSQRHHFWRSRVLSVPRLRSEFDAIRLQMEGQNEQDRQRSGGNQPYRNPENQDDYNDWKKAPA</sequence>
<dbReference type="RefSeq" id="WP_173057047.1">
    <property type="nucleotide sequence ID" value="NZ_BAABGO010000001.1"/>
</dbReference>
<keyword evidence="3" id="KW-1185">Reference proteome</keyword>
<protein>
    <submittedName>
        <fullName evidence="2">Uncharacterized protein</fullName>
    </submittedName>
</protein>
<feature type="region of interest" description="Disordered" evidence="1">
    <location>
        <begin position="110"/>
        <end position="174"/>
    </location>
</feature>
<accession>A0A6V8K304</accession>
<gene>
    <name evidence="2" type="ORF">Phou_037030</name>
</gene>
<name>A0A6V8K304_9ACTN</name>
<comment type="caution">
    <text evidence="2">The sequence shown here is derived from an EMBL/GenBank/DDBJ whole genome shotgun (WGS) entry which is preliminary data.</text>
</comment>
<organism evidence="2 3">
    <name type="scientific">Phytohabitans houttuyneae</name>
    <dbReference type="NCBI Taxonomy" id="1076126"/>
    <lineage>
        <taxon>Bacteria</taxon>
        <taxon>Bacillati</taxon>
        <taxon>Actinomycetota</taxon>
        <taxon>Actinomycetes</taxon>
        <taxon>Micromonosporales</taxon>
        <taxon>Micromonosporaceae</taxon>
    </lineage>
</organism>
<feature type="region of interest" description="Disordered" evidence="1">
    <location>
        <begin position="254"/>
        <end position="288"/>
    </location>
</feature>
<evidence type="ECO:0000313" key="3">
    <source>
        <dbReference type="Proteomes" id="UP000482800"/>
    </source>
</evidence>
<dbReference type="Proteomes" id="UP000482800">
    <property type="component" value="Unassembled WGS sequence"/>
</dbReference>
<reference evidence="2 3" key="1">
    <citation type="submission" date="2020-03" db="EMBL/GenBank/DDBJ databases">
        <title>Whole genome shotgun sequence of Phytohabitans houttuyneae NBRC 108639.</title>
        <authorList>
            <person name="Komaki H."/>
            <person name="Tamura T."/>
        </authorList>
    </citation>
    <scope>NUCLEOTIDE SEQUENCE [LARGE SCALE GENOMIC DNA]</scope>
    <source>
        <strain evidence="2 3">NBRC 108639</strain>
    </source>
</reference>
<evidence type="ECO:0000313" key="2">
    <source>
        <dbReference type="EMBL" id="GFJ79523.1"/>
    </source>
</evidence>
<feature type="compositionally biased region" description="Basic and acidic residues" evidence="1">
    <location>
        <begin position="145"/>
        <end position="156"/>
    </location>
</feature>
<reference evidence="2 3" key="2">
    <citation type="submission" date="2020-03" db="EMBL/GenBank/DDBJ databases">
        <authorList>
            <person name="Ichikawa N."/>
            <person name="Kimura A."/>
            <person name="Kitahashi Y."/>
            <person name="Uohara A."/>
        </authorList>
    </citation>
    <scope>NUCLEOTIDE SEQUENCE [LARGE SCALE GENOMIC DNA]</scope>
    <source>
        <strain evidence="2 3">NBRC 108639</strain>
    </source>
</reference>
<dbReference type="AlphaFoldDB" id="A0A6V8K304"/>
<evidence type="ECO:0000256" key="1">
    <source>
        <dbReference type="SAM" id="MobiDB-lite"/>
    </source>
</evidence>
<dbReference type="EMBL" id="BLPF01000001">
    <property type="protein sequence ID" value="GFJ79523.1"/>
    <property type="molecule type" value="Genomic_DNA"/>
</dbReference>